<dbReference type="InterPro" id="IPR008927">
    <property type="entry name" value="6-PGluconate_DH-like_C_sf"/>
</dbReference>
<reference evidence="3" key="1">
    <citation type="journal article" date="2022" name="G3 (Bethesda)">
        <title>High quality genome of the basidiomycete yeast Dioszegia hungarica PDD-24b-2 isolated from cloud water.</title>
        <authorList>
            <person name="Jarrige D."/>
            <person name="Haridas S."/>
            <person name="Bleykasten-Grosshans C."/>
            <person name="Joly M."/>
            <person name="Nadalig T."/>
            <person name="Sancelme M."/>
            <person name="Vuilleumier S."/>
            <person name="Grigoriev I.V."/>
            <person name="Amato P."/>
            <person name="Bringel F."/>
        </authorList>
    </citation>
    <scope>NUCLEOTIDE SEQUENCE</scope>
    <source>
        <strain evidence="3">PDD-24b-2</strain>
    </source>
</reference>
<proteinExistence type="predicted"/>
<dbReference type="AlphaFoldDB" id="A0AA38H7R3"/>
<dbReference type="Gene3D" id="3.40.50.720">
    <property type="entry name" value="NAD(P)-binding Rossmann-like Domain"/>
    <property type="match status" value="1"/>
</dbReference>
<evidence type="ECO:0000259" key="2">
    <source>
        <dbReference type="Pfam" id="PF08546"/>
    </source>
</evidence>
<dbReference type="Gene3D" id="1.10.1040.10">
    <property type="entry name" value="N-(1-d-carboxylethyl)-l-norvaline Dehydrogenase, domain 2"/>
    <property type="match status" value="1"/>
</dbReference>
<dbReference type="InterPro" id="IPR013332">
    <property type="entry name" value="KPR_N"/>
</dbReference>
<feature type="domain" description="Ketopantoate reductase C-terminal" evidence="2">
    <location>
        <begin position="221"/>
        <end position="366"/>
    </location>
</feature>
<dbReference type="SUPFAM" id="SSF48179">
    <property type="entry name" value="6-phosphogluconate dehydrogenase C-terminal domain-like"/>
    <property type="match status" value="1"/>
</dbReference>
<organism evidence="3 4">
    <name type="scientific">Dioszegia hungarica</name>
    <dbReference type="NCBI Taxonomy" id="4972"/>
    <lineage>
        <taxon>Eukaryota</taxon>
        <taxon>Fungi</taxon>
        <taxon>Dikarya</taxon>
        <taxon>Basidiomycota</taxon>
        <taxon>Agaricomycotina</taxon>
        <taxon>Tremellomycetes</taxon>
        <taxon>Tremellales</taxon>
        <taxon>Bulleribasidiaceae</taxon>
        <taxon>Dioszegia</taxon>
    </lineage>
</organism>
<dbReference type="GO" id="GO:0005737">
    <property type="term" value="C:cytoplasm"/>
    <property type="evidence" value="ECO:0007669"/>
    <property type="project" value="TreeGrafter"/>
</dbReference>
<name>A0AA38H7R3_9TREE</name>
<dbReference type="GeneID" id="77731923"/>
<keyword evidence="4" id="KW-1185">Reference proteome</keyword>
<dbReference type="InterPro" id="IPR051402">
    <property type="entry name" value="KPR-Related"/>
</dbReference>
<dbReference type="Pfam" id="PF08546">
    <property type="entry name" value="ApbA_C"/>
    <property type="match status" value="1"/>
</dbReference>
<dbReference type="EMBL" id="JAKWFO010000005">
    <property type="protein sequence ID" value="KAI9635313.1"/>
    <property type="molecule type" value="Genomic_DNA"/>
</dbReference>
<dbReference type="InterPro" id="IPR013328">
    <property type="entry name" value="6PGD_dom2"/>
</dbReference>
<dbReference type="PANTHER" id="PTHR21708:SF43">
    <property type="entry name" value="KETOPANTOATE REDUCTASE C-TERMINAL DOMAIN-CONTAINING PROTEIN"/>
    <property type="match status" value="1"/>
</dbReference>
<sequence>MSTSAPPPVEILLVGLGSIGSVYAYLLEKSGRARVTAVARSNYELYANEGVTLKTDKVGDIPGWRPHRVVKSQAEALTPGKHYDFCLLTTKCLPDVLPNTSLLAPAIASGQIGAWCLIQNGLGVERELQEAVEASGTPMISSLAWIGVMAKENGAVVEWRGADTLVSGIYPPIPRLRPSSASPQTSQPTRVFTERETAALEAWRSLLEEGGANIKTTDHVDAVRYAKNIWNATWSSIQALSRTYPSTYAALPAATVAPIKKMIREIVDVGFEAGLLREGDPQYNLGGKGMGSRQELADQCWEIITKMALTKIANGQTPHKMSLWIDVEQNRPIEVEVIVGEVVRLAKEVGVDVPRVEIVEALMRGLQADILERRASSN</sequence>
<gene>
    <name evidence="3" type="ORF">MKK02DRAFT_43999</name>
</gene>
<dbReference type="RefSeq" id="XP_052945090.1">
    <property type="nucleotide sequence ID" value="XM_053092718.1"/>
</dbReference>
<evidence type="ECO:0000259" key="1">
    <source>
        <dbReference type="Pfam" id="PF02558"/>
    </source>
</evidence>
<evidence type="ECO:0000313" key="3">
    <source>
        <dbReference type="EMBL" id="KAI9635313.1"/>
    </source>
</evidence>
<comment type="caution">
    <text evidence="3">The sequence shown here is derived from an EMBL/GenBank/DDBJ whole genome shotgun (WGS) entry which is preliminary data.</text>
</comment>
<feature type="domain" description="Ketopantoate reductase N-terminal" evidence="1">
    <location>
        <begin position="11"/>
        <end position="168"/>
    </location>
</feature>
<dbReference type="Proteomes" id="UP001164286">
    <property type="component" value="Unassembled WGS sequence"/>
</dbReference>
<dbReference type="Pfam" id="PF02558">
    <property type="entry name" value="ApbA"/>
    <property type="match status" value="1"/>
</dbReference>
<protein>
    <submittedName>
        <fullName evidence="3">Ketopantoate reductase PanE/ApbA-domain-containing protein</fullName>
    </submittedName>
</protein>
<dbReference type="PANTHER" id="PTHR21708">
    <property type="entry name" value="PROBABLE 2-DEHYDROPANTOATE 2-REDUCTASE"/>
    <property type="match status" value="1"/>
</dbReference>
<dbReference type="InterPro" id="IPR013752">
    <property type="entry name" value="KPA_reductase"/>
</dbReference>
<accession>A0AA38H7R3</accession>
<evidence type="ECO:0000313" key="4">
    <source>
        <dbReference type="Proteomes" id="UP001164286"/>
    </source>
</evidence>